<reference evidence="11" key="1">
    <citation type="submission" date="2016-10" db="EMBL/GenBank/DDBJ databases">
        <authorList>
            <person name="Varghese N."/>
            <person name="Submissions S."/>
        </authorList>
    </citation>
    <scope>NUCLEOTIDE SEQUENCE [LARGE SCALE GENOMIC DNA]</scope>
    <source>
        <strain evidence="11">CGMCC 1.8711</strain>
    </source>
</reference>
<dbReference type="CDD" id="cd00075">
    <property type="entry name" value="HATPase"/>
    <property type="match status" value="1"/>
</dbReference>
<feature type="domain" description="Histidine kinase" evidence="9">
    <location>
        <begin position="157"/>
        <end position="350"/>
    </location>
</feature>
<gene>
    <name evidence="10" type="ORF">SAMN04488124_2531</name>
</gene>
<evidence type="ECO:0000256" key="7">
    <source>
        <dbReference type="SAM" id="Coils"/>
    </source>
</evidence>
<evidence type="ECO:0000256" key="5">
    <source>
        <dbReference type="ARBA" id="ARBA00022777"/>
    </source>
</evidence>
<dbReference type="InterPro" id="IPR003661">
    <property type="entry name" value="HisK_dim/P_dom"/>
</dbReference>
<dbReference type="InterPro" id="IPR005467">
    <property type="entry name" value="His_kinase_dom"/>
</dbReference>
<evidence type="ECO:0000256" key="1">
    <source>
        <dbReference type="ARBA" id="ARBA00000085"/>
    </source>
</evidence>
<evidence type="ECO:0000313" key="11">
    <source>
        <dbReference type="Proteomes" id="UP000243250"/>
    </source>
</evidence>
<proteinExistence type="predicted"/>
<dbReference type="Gene3D" id="1.10.287.130">
    <property type="match status" value="1"/>
</dbReference>
<keyword evidence="8" id="KW-0472">Membrane</keyword>
<dbReference type="Proteomes" id="UP000243250">
    <property type="component" value="Unassembled WGS sequence"/>
</dbReference>
<sequence length="355" mass="38597">MERYAAGAKPSLLLALVVVVTVAQLLAFPVDNTTVTSQAVVESVFLVVAVAGLFAVSSSRELTANPRERVGYASTPVLFGITLLTIRAVTDVLDEFLAHPTAVLTVLEDGSMIAGVGLLLVGLVRWERLRVRQVRLLRDQRNRLDRQNERLEGVANALSHDLRNPLNVAIGNLELARERDAGTDHLDAVERSLERMETIIEGVLTLARVGTDAVDPTSVSVQSVARRAWETVETKRATLSFETADEQRVDADPAFLQQLFENLFRNCVDHADEAVVVRVGRLDDGEGFFVDDDGPGIPPAERDSVFDDGYTNSADGTGFGLAIVRKIAESHGWTVGVRESRDGGARFEVRGVDVA</sequence>
<dbReference type="PRINTS" id="PR00344">
    <property type="entry name" value="BCTRLSENSOR"/>
</dbReference>
<keyword evidence="6" id="KW-0902">Two-component regulatory system</keyword>
<dbReference type="OrthoDB" id="8127at2157"/>
<keyword evidence="7" id="KW-0175">Coiled coil</keyword>
<dbReference type="InterPro" id="IPR003594">
    <property type="entry name" value="HATPase_dom"/>
</dbReference>
<dbReference type="InterPro" id="IPR004358">
    <property type="entry name" value="Sig_transdc_His_kin-like_C"/>
</dbReference>
<accession>A0A1I6HW46</accession>
<keyword evidence="8" id="KW-1133">Transmembrane helix</keyword>
<evidence type="ECO:0000259" key="9">
    <source>
        <dbReference type="PROSITE" id="PS50109"/>
    </source>
</evidence>
<comment type="catalytic activity">
    <reaction evidence="1">
        <text>ATP + protein L-histidine = ADP + protein N-phospho-L-histidine.</text>
        <dbReference type="EC" id="2.7.13.3"/>
    </reaction>
</comment>
<evidence type="ECO:0000256" key="3">
    <source>
        <dbReference type="ARBA" id="ARBA00022553"/>
    </source>
</evidence>
<dbReference type="PROSITE" id="PS50109">
    <property type="entry name" value="HIS_KIN"/>
    <property type="match status" value="1"/>
</dbReference>
<keyword evidence="4" id="KW-0808">Transferase</keyword>
<feature type="transmembrane region" description="Helical" evidence="8">
    <location>
        <begin position="70"/>
        <end position="90"/>
    </location>
</feature>
<dbReference type="PANTHER" id="PTHR43711">
    <property type="entry name" value="TWO-COMPONENT HISTIDINE KINASE"/>
    <property type="match status" value="1"/>
</dbReference>
<dbReference type="Pfam" id="PF02518">
    <property type="entry name" value="HATPase_c"/>
    <property type="match status" value="1"/>
</dbReference>
<feature type="coiled-coil region" evidence="7">
    <location>
        <begin position="134"/>
        <end position="161"/>
    </location>
</feature>
<protein>
    <recommendedName>
        <fullName evidence="2">histidine kinase</fullName>
        <ecNumber evidence="2">2.7.13.3</ecNumber>
    </recommendedName>
</protein>
<evidence type="ECO:0000256" key="2">
    <source>
        <dbReference type="ARBA" id="ARBA00012438"/>
    </source>
</evidence>
<dbReference type="EMBL" id="FOYS01000004">
    <property type="protein sequence ID" value="SFR58692.1"/>
    <property type="molecule type" value="Genomic_DNA"/>
</dbReference>
<evidence type="ECO:0000256" key="4">
    <source>
        <dbReference type="ARBA" id="ARBA00022679"/>
    </source>
</evidence>
<dbReference type="SMART" id="SM00387">
    <property type="entry name" value="HATPase_c"/>
    <property type="match status" value="1"/>
</dbReference>
<dbReference type="InterPro" id="IPR050736">
    <property type="entry name" value="Sensor_HK_Regulatory"/>
</dbReference>
<dbReference type="EC" id="2.7.13.3" evidence="2"/>
<dbReference type="Pfam" id="PF00512">
    <property type="entry name" value="HisKA"/>
    <property type="match status" value="1"/>
</dbReference>
<keyword evidence="5 10" id="KW-0418">Kinase</keyword>
<dbReference type="SUPFAM" id="SSF55874">
    <property type="entry name" value="ATPase domain of HSP90 chaperone/DNA topoisomerase II/histidine kinase"/>
    <property type="match status" value="1"/>
</dbReference>
<dbReference type="SMART" id="SM00388">
    <property type="entry name" value="HisKA"/>
    <property type="match status" value="1"/>
</dbReference>
<dbReference type="RefSeq" id="WP_089881455.1">
    <property type="nucleotide sequence ID" value="NZ_FOYS01000004.1"/>
</dbReference>
<dbReference type="InterPro" id="IPR036890">
    <property type="entry name" value="HATPase_C_sf"/>
</dbReference>
<dbReference type="CDD" id="cd00082">
    <property type="entry name" value="HisKA"/>
    <property type="match status" value="1"/>
</dbReference>
<evidence type="ECO:0000256" key="6">
    <source>
        <dbReference type="ARBA" id="ARBA00023012"/>
    </source>
</evidence>
<keyword evidence="8" id="KW-0812">Transmembrane</keyword>
<keyword evidence="11" id="KW-1185">Reference proteome</keyword>
<evidence type="ECO:0000313" key="10">
    <source>
        <dbReference type="EMBL" id="SFR58692.1"/>
    </source>
</evidence>
<dbReference type="STRING" id="555875.SAMN04488124_2531"/>
<dbReference type="Gene3D" id="3.30.565.10">
    <property type="entry name" value="Histidine kinase-like ATPase, C-terminal domain"/>
    <property type="match status" value="1"/>
</dbReference>
<keyword evidence="3" id="KW-0597">Phosphoprotein</keyword>
<dbReference type="SUPFAM" id="SSF47384">
    <property type="entry name" value="Homodimeric domain of signal transducing histidine kinase"/>
    <property type="match status" value="1"/>
</dbReference>
<dbReference type="GO" id="GO:0000155">
    <property type="term" value="F:phosphorelay sensor kinase activity"/>
    <property type="evidence" value="ECO:0007669"/>
    <property type="project" value="InterPro"/>
</dbReference>
<dbReference type="AlphaFoldDB" id="A0A1I6HW46"/>
<feature type="transmembrane region" description="Helical" evidence="8">
    <location>
        <begin position="110"/>
        <end position="126"/>
    </location>
</feature>
<dbReference type="PANTHER" id="PTHR43711:SF1">
    <property type="entry name" value="HISTIDINE KINASE 1"/>
    <property type="match status" value="1"/>
</dbReference>
<dbReference type="InterPro" id="IPR036097">
    <property type="entry name" value="HisK_dim/P_sf"/>
</dbReference>
<organism evidence="10 11">
    <name type="scientific">Halogeometricum limi</name>
    <dbReference type="NCBI Taxonomy" id="555875"/>
    <lineage>
        <taxon>Archaea</taxon>
        <taxon>Methanobacteriati</taxon>
        <taxon>Methanobacteriota</taxon>
        <taxon>Stenosarchaea group</taxon>
        <taxon>Halobacteria</taxon>
        <taxon>Halobacteriales</taxon>
        <taxon>Haloferacaceae</taxon>
        <taxon>Halogeometricum</taxon>
    </lineage>
</organism>
<evidence type="ECO:0000256" key="8">
    <source>
        <dbReference type="SAM" id="Phobius"/>
    </source>
</evidence>
<feature type="transmembrane region" description="Helical" evidence="8">
    <location>
        <begin position="37"/>
        <end position="58"/>
    </location>
</feature>
<name>A0A1I6HW46_9EURY</name>